<name>A0A4R9BPC0_9MICO</name>
<proteinExistence type="predicted"/>
<evidence type="ECO:0000313" key="2">
    <source>
        <dbReference type="Proteomes" id="UP000297626"/>
    </source>
</evidence>
<dbReference type="Proteomes" id="UP000297626">
    <property type="component" value="Unassembled WGS sequence"/>
</dbReference>
<keyword evidence="2" id="KW-1185">Reference proteome</keyword>
<gene>
    <name evidence="1" type="ORF">E3T51_09250</name>
</gene>
<accession>A0A4R9BPC0</accession>
<organism evidence="1 2">
    <name type="scientific">Cryobacterium serini</name>
    <dbReference type="NCBI Taxonomy" id="1259201"/>
    <lineage>
        <taxon>Bacteria</taxon>
        <taxon>Bacillati</taxon>
        <taxon>Actinomycetota</taxon>
        <taxon>Actinomycetes</taxon>
        <taxon>Micrococcales</taxon>
        <taxon>Microbacteriaceae</taxon>
        <taxon>Cryobacterium</taxon>
    </lineage>
</organism>
<dbReference type="AlphaFoldDB" id="A0A4R9BPC0"/>
<sequence>MPTTLRTASFKNINLRERTELIADVPAGVNLLPVVSTEGYVSGDVIYVGTLSREGCERAAVDSIVSVTSLSLAMPLERPHSAFESVWP</sequence>
<protein>
    <submittedName>
        <fullName evidence="1">Uncharacterized protein</fullName>
    </submittedName>
</protein>
<reference evidence="1 2" key="1">
    <citation type="submission" date="2019-03" db="EMBL/GenBank/DDBJ databases">
        <title>Genomics of glacier-inhabiting Cryobacterium strains.</title>
        <authorList>
            <person name="Liu Q."/>
            <person name="Xin Y.-H."/>
        </authorList>
    </citation>
    <scope>NUCLEOTIDE SEQUENCE [LARGE SCALE GENOMIC DNA]</scope>
    <source>
        <strain evidence="1 2">Sr54</strain>
    </source>
</reference>
<dbReference type="RefSeq" id="WP_134529585.1">
    <property type="nucleotide sequence ID" value="NZ_SOHN01000010.1"/>
</dbReference>
<evidence type="ECO:0000313" key="1">
    <source>
        <dbReference type="EMBL" id="TFD88394.1"/>
    </source>
</evidence>
<dbReference type="EMBL" id="SOHN01000010">
    <property type="protein sequence ID" value="TFD88394.1"/>
    <property type="molecule type" value="Genomic_DNA"/>
</dbReference>
<comment type="caution">
    <text evidence="1">The sequence shown here is derived from an EMBL/GenBank/DDBJ whole genome shotgun (WGS) entry which is preliminary data.</text>
</comment>